<evidence type="ECO:0000313" key="2">
    <source>
        <dbReference type="EMBL" id="MFC3937964.1"/>
    </source>
</evidence>
<dbReference type="PANTHER" id="PTHR22674:SF6">
    <property type="entry name" value="NTPASE KAP FAMILY P-LOOP DOMAIN-CONTAINING PROTEIN 1"/>
    <property type="match status" value="1"/>
</dbReference>
<protein>
    <submittedName>
        <fullName evidence="2">P-loop NTPase fold protein</fullName>
    </submittedName>
</protein>
<dbReference type="PANTHER" id="PTHR22674">
    <property type="entry name" value="NTPASE, KAP FAMILY P-LOOP DOMAIN-CONTAINING 1"/>
    <property type="match status" value="1"/>
</dbReference>
<gene>
    <name evidence="2" type="ORF">ACFOW3_25430</name>
</gene>
<keyword evidence="3" id="KW-1185">Reference proteome</keyword>
<dbReference type="InterPro" id="IPR011646">
    <property type="entry name" value="KAP_P-loop"/>
</dbReference>
<comment type="caution">
    <text evidence="2">The sequence shown here is derived from an EMBL/GenBank/DDBJ whole genome shotgun (WGS) entry which is preliminary data.</text>
</comment>
<organism evidence="2 3">
    <name type="scientific">Acidovorax facilis</name>
    <dbReference type="NCBI Taxonomy" id="12917"/>
    <lineage>
        <taxon>Bacteria</taxon>
        <taxon>Pseudomonadati</taxon>
        <taxon>Pseudomonadota</taxon>
        <taxon>Betaproteobacteria</taxon>
        <taxon>Burkholderiales</taxon>
        <taxon>Comamonadaceae</taxon>
        <taxon>Acidovorax</taxon>
    </lineage>
</organism>
<dbReference type="Gene3D" id="3.40.50.300">
    <property type="entry name" value="P-loop containing nucleotide triphosphate hydrolases"/>
    <property type="match status" value="1"/>
</dbReference>
<dbReference type="EMBL" id="JBHSAJ010000156">
    <property type="protein sequence ID" value="MFC3937964.1"/>
    <property type="molecule type" value="Genomic_DNA"/>
</dbReference>
<dbReference type="InterPro" id="IPR052754">
    <property type="entry name" value="NTPase_KAP_P-loop"/>
</dbReference>
<sequence>MNDTDAGINFDIPLQAANALQGDKLDRTGYAESAAAALRKVSSSAGLVVSIEGAWGSGKTSALAMIEAILNQPGSAHQPLIVHFNPWLVGEKDALLRHFLSRIAGAINLSDHSRDGKKVAKEIKAYSKAFDLVKLIPGAEPWTSLIKSVFDAVGDATGSIAEYKTPDIEAYKQKVEEALRQFQRPIIVFIDDIDRLFPNEVFEMVRIIKAVGELPHVGYVLAWDSAYVSSALEKLGVPYASSYLDKVVQIRMPLPSLSLSARRKLINDALDELPPEALVPRFKEHDQRLSGLYYSGLRELLDQPRDMARVFNAVRMIEPPLRGEIVFADILGLAALSVKAPAVFELLRRNPRLFVGRLVDDHGLLEKSEDVIKDRTPERKLAYDASSSPSGVQRVVHYLFPSVAEAEDSYALGRASYVDGTIAHPARLAVALQLSVTSGDVSLEAAKRYLQQPEQRLAVIGSLTTENCYAFLELLGDVAQSLGGEGIVDLDDLCMAIAGLPEQALFVDRTKAGKESIGLNAEDNALRAVVMLLKSVDPDRTEALAERIATDSRTLSCAAEIVTQSYVPQRQRYSEQLTAPAGARDGVLQAFAANVLKAAKEDRLFQMNNPGFILWTLARSVPTDCPAVYAAVKAVQPSLDNFALEFLRNSWDSTNGQTYSLPRDESLHSVYCPIDDFKAHAASRLEDESLRNPGKAAWRSVVEGKNLYGVDGSEARR</sequence>
<dbReference type="InterPro" id="IPR027417">
    <property type="entry name" value="P-loop_NTPase"/>
</dbReference>
<name>A0ABV8DHQ6_9BURK</name>
<dbReference type="SUPFAM" id="SSF52540">
    <property type="entry name" value="P-loop containing nucleoside triphosphate hydrolases"/>
    <property type="match status" value="1"/>
</dbReference>
<feature type="domain" description="KAP NTPase" evidence="1">
    <location>
        <begin position="28"/>
        <end position="318"/>
    </location>
</feature>
<evidence type="ECO:0000313" key="3">
    <source>
        <dbReference type="Proteomes" id="UP001595693"/>
    </source>
</evidence>
<dbReference type="RefSeq" id="WP_055401273.1">
    <property type="nucleotide sequence ID" value="NZ_JAMXAX010000162.1"/>
</dbReference>
<proteinExistence type="predicted"/>
<evidence type="ECO:0000259" key="1">
    <source>
        <dbReference type="Pfam" id="PF07693"/>
    </source>
</evidence>
<dbReference type="Pfam" id="PF07693">
    <property type="entry name" value="KAP_NTPase"/>
    <property type="match status" value="1"/>
</dbReference>
<accession>A0ABV8DHQ6</accession>
<dbReference type="Proteomes" id="UP001595693">
    <property type="component" value="Unassembled WGS sequence"/>
</dbReference>
<reference evidence="3" key="1">
    <citation type="journal article" date="2019" name="Int. J. Syst. Evol. Microbiol.">
        <title>The Global Catalogue of Microorganisms (GCM) 10K type strain sequencing project: providing services to taxonomists for standard genome sequencing and annotation.</title>
        <authorList>
            <consortium name="The Broad Institute Genomics Platform"/>
            <consortium name="The Broad Institute Genome Sequencing Center for Infectious Disease"/>
            <person name="Wu L."/>
            <person name="Ma J."/>
        </authorList>
    </citation>
    <scope>NUCLEOTIDE SEQUENCE [LARGE SCALE GENOMIC DNA]</scope>
    <source>
        <strain evidence="3">CCUG 2113</strain>
    </source>
</reference>